<proteinExistence type="predicted"/>
<name>A0A8C8A8Y7_9STRI</name>
<sequence>IPPYGFLIINKPHPPVIHHCIQLLWAPEEWLKYAVEGRQSNVAYLWGHIYVGTKLMVISPKGAFVYSPVISLFPTRKSVDMPAVSCEFLRRHFLLRIEVTFLYRCLRL</sequence>
<protein>
    <submittedName>
        <fullName evidence="1">Uncharacterized protein</fullName>
    </submittedName>
</protein>
<evidence type="ECO:0000313" key="2">
    <source>
        <dbReference type="Proteomes" id="UP000694552"/>
    </source>
</evidence>
<reference evidence="1" key="2">
    <citation type="submission" date="2025-09" db="UniProtKB">
        <authorList>
            <consortium name="Ensembl"/>
        </authorList>
    </citation>
    <scope>IDENTIFICATION</scope>
</reference>
<reference evidence="1" key="1">
    <citation type="submission" date="2025-08" db="UniProtKB">
        <authorList>
            <consortium name="Ensembl"/>
        </authorList>
    </citation>
    <scope>IDENTIFICATION</scope>
</reference>
<organism evidence="1 2">
    <name type="scientific">Otus sunia</name>
    <name type="common">Oriental scops-owl</name>
    <dbReference type="NCBI Taxonomy" id="257818"/>
    <lineage>
        <taxon>Eukaryota</taxon>
        <taxon>Metazoa</taxon>
        <taxon>Chordata</taxon>
        <taxon>Craniata</taxon>
        <taxon>Vertebrata</taxon>
        <taxon>Euteleostomi</taxon>
        <taxon>Archelosauria</taxon>
        <taxon>Archosauria</taxon>
        <taxon>Dinosauria</taxon>
        <taxon>Saurischia</taxon>
        <taxon>Theropoda</taxon>
        <taxon>Coelurosauria</taxon>
        <taxon>Aves</taxon>
        <taxon>Neognathae</taxon>
        <taxon>Neoaves</taxon>
        <taxon>Telluraves</taxon>
        <taxon>Strigiformes</taxon>
        <taxon>Strigidae</taxon>
        <taxon>Otus</taxon>
    </lineage>
</organism>
<dbReference type="Ensembl" id="ENSOSUT00000002128.1">
    <property type="protein sequence ID" value="ENSOSUP00000002087.1"/>
    <property type="gene ID" value="ENSOSUG00000001494.1"/>
</dbReference>
<dbReference type="AlphaFoldDB" id="A0A8C8A8Y7"/>
<keyword evidence="2" id="KW-1185">Reference proteome</keyword>
<dbReference type="Proteomes" id="UP000694552">
    <property type="component" value="Unplaced"/>
</dbReference>
<accession>A0A8C8A8Y7</accession>
<evidence type="ECO:0000313" key="1">
    <source>
        <dbReference type="Ensembl" id="ENSOSUP00000002087.1"/>
    </source>
</evidence>